<dbReference type="PANTHER" id="PTHR45138:SF9">
    <property type="entry name" value="DIGUANYLATE CYCLASE DGCM-RELATED"/>
    <property type="match status" value="1"/>
</dbReference>
<dbReference type="AlphaFoldDB" id="A0A6N3GWK9"/>
<feature type="domain" description="GGDEF" evidence="2">
    <location>
        <begin position="521"/>
        <end position="647"/>
    </location>
</feature>
<keyword evidence="1" id="KW-0812">Transmembrane</keyword>
<name>A0A6N3GWK9_EUBLI</name>
<dbReference type="InterPro" id="IPR000160">
    <property type="entry name" value="GGDEF_dom"/>
</dbReference>
<dbReference type="SUPFAM" id="SSF55781">
    <property type="entry name" value="GAF domain-like"/>
    <property type="match status" value="1"/>
</dbReference>
<dbReference type="PROSITE" id="PS50887">
    <property type="entry name" value="GGDEF"/>
    <property type="match status" value="1"/>
</dbReference>
<evidence type="ECO:0000256" key="1">
    <source>
        <dbReference type="SAM" id="Phobius"/>
    </source>
</evidence>
<gene>
    <name evidence="3" type="primary">yeaJ_2</name>
    <name evidence="3" type="ORF">ELLFYP34_00767</name>
</gene>
<dbReference type="NCBIfam" id="TIGR00254">
    <property type="entry name" value="GGDEF"/>
    <property type="match status" value="1"/>
</dbReference>
<keyword evidence="1" id="KW-0472">Membrane</keyword>
<dbReference type="InterPro" id="IPR003018">
    <property type="entry name" value="GAF"/>
</dbReference>
<sequence length="666" mass="76897">MTKLLKKIRFTTIVLILGVALIVSSVFSLLTIQNLEGNARVINYSGIVRGATQRLVKQELNNEQNDALIGKLDAVLEELQNGGEKNNLVKLADPEYQGLVSGLQSKWGELKNAIYDYRSGGAAGPLYGISEEYFELADQTVFAAERYTEQAVKNAKYFLFLVTLIFLAMVVVCAFFASSQQKRREKLLADEKEALERQIHLNQMLNDIRAPLDELPELMYVSDLENYDLLFINKAGRDSFNFKDTEGKKCYELLQGLDAPCPFCSTPNLKPEEYFNWEHTNPITGRHYLLKDRLIEWEGRPARFEIAFDLTEAMREKQNLKNMLETEQVIVECIRDLYQNHDLPQAIPLFLERIGKFLRADRSYIFDLRGELLKNTYEWCADGIKPEQEDLQSIPRHYFSRWIEAFTEQEYMIIDDCEDLKITTPLEYEVLSFQNIERLVAVPLERDGELYACIGVDNPPPELMQNAVSILQTLRYFLMLAIRRTEDEAELTKLSYYDNLTSFYNRNRYIQDLEAFTDYEDSVGIVFLDMNGLKSVNDLYGHSRGDRLLVECARCIREGFGESNFYRVGGDEFVIIALGDTEAGFFDRVEKLRGYFEHSSHISTAIGAYWTPRGSDIDAAITAADERMYSDKQVFYHGHHTSKRYRYINDDVVIRSEKQTEEKISQ</sequence>
<keyword evidence="3" id="KW-0548">Nucleotidyltransferase</keyword>
<dbReference type="SMART" id="SM00267">
    <property type="entry name" value="GGDEF"/>
    <property type="match status" value="1"/>
</dbReference>
<dbReference type="GO" id="GO:0052621">
    <property type="term" value="F:diguanylate cyclase activity"/>
    <property type="evidence" value="ECO:0007669"/>
    <property type="project" value="UniProtKB-EC"/>
</dbReference>
<proteinExistence type="predicted"/>
<dbReference type="SMART" id="SM00065">
    <property type="entry name" value="GAF"/>
    <property type="match status" value="1"/>
</dbReference>
<evidence type="ECO:0000313" key="3">
    <source>
        <dbReference type="EMBL" id="VYU68818.1"/>
    </source>
</evidence>
<dbReference type="PANTHER" id="PTHR45138">
    <property type="entry name" value="REGULATORY COMPONENTS OF SENSORY TRANSDUCTION SYSTEM"/>
    <property type="match status" value="1"/>
</dbReference>
<dbReference type="InterPro" id="IPR050469">
    <property type="entry name" value="Diguanylate_Cyclase"/>
</dbReference>
<dbReference type="EMBL" id="CACRTR010000023">
    <property type="protein sequence ID" value="VYU68818.1"/>
    <property type="molecule type" value="Genomic_DNA"/>
</dbReference>
<dbReference type="EC" id="2.7.7.65" evidence="3"/>
<feature type="transmembrane region" description="Helical" evidence="1">
    <location>
        <begin position="157"/>
        <end position="177"/>
    </location>
</feature>
<dbReference type="SUPFAM" id="SSF55073">
    <property type="entry name" value="Nucleotide cyclase"/>
    <property type="match status" value="1"/>
</dbReference>
<dbReference type="Pfam" id="PF01590">
    <property type="entry name" value="GAF"/>
    <property type="match status" value="1"/>
</dbReference>
<evidence type="ECO:0000259" key="2">
    <source>
        <dbReference type="PROSITE" id="PS50887"/>
    </source>
</evidence>
<dbReference type="Gene3D" id="3.30.70.270">
    <property type="match status" value="1"/>
</dbReference>
<dbReference type="InterPro" id="IPR029787">
    <property type="entry name" value="Nucleotide_cyclase"/>
</dbReference>
<dbReference type="CDD" id="cd01949">
    <property type="entry name" value="GGDEF"/>
    <property type="match status" value="1"/>
</dbReference>
<dbReference type="InterPro" id="IPR029016">
    <property type="entry name" value="GAF-like_dom_sf"/>
</dbReference>
<dbReference type="Gene3D" id="3.30.450.40">
    <property type="match status" value="1"/>
</dbReference>
<protein>
    <submittedName>
        <fullName evidence="3">Diguanylate cyclase YeaJ</fullName>
        <ecNumber evidence="3">2.7.7.65</ecNumber>
    </submittedName>
</protein>
<keyword evidence="3" id="KW-0808">Transferase</keyword>
<dbReference type="InterPro" id="IPR043128">
    <property type="entry name" value="Rev_trsase/Diguanyl_cyclase"/>
</dbReference>
<organism evidence="3">
    <name type="scientific">Eubacterium limosum</name>
    <dbReference type="NCBI Taxonomy" id="1736"/>
    <lineage>
        <taxon>Bacteria</taxon>
        <taxon>Bacillati</taxon>
        <taxon>Bacillota</taxon>
        <taxon>Clostridia</taxon>
        <taxon>Eubacteriales</taxon>
        <taxon>Eubacteriaceae</taxon>
        <taxon>Eubacterium</taxon>
    </lineage>
</organism>
<accession>A0A6N3GWK9</accession>
<reference evidence="3" key="1">
    <citation type="submission" date="2019-11" db="EMBL/GenBank/DDBJ databases">
        <authorList>
            <person name="Feng L."/>
        </authorList>
    </citation>
    <scope>NUCLEOTIDE SEQUENCE</scope>
    <source>
        <strain evidence="3">ElimosumLFYP34</strain>
    </source>
</reference>
<dbReference type="Pfam" id="PF00990">
    <property type="entry name" value="GGDEF"/>
    <property type="match status" value="1"/>
</dbReference>
<keyword evidence="1" id="KW-1133">Transmembrane helix</keyword>